<dbReference type="InterPro" id="IPR005160">
    <property type="entry name" value="Ku_C"/>
</dbReference>
<sequence>MNHSTAPWGANSDDEDELDAREPWMWAGKRAFIFLIDATEPMFEKDINDSSHFEKCIKACTENLLKSVHRQDKDLFEIVLFGTSHVGQTAQPNHITTLLQSLDQCNADRIKDLLAILDDIDGFEKKHGHSNDYSLAEAFWHCLKIITNCTTTIYDKTIFLMTCNDNPHHSNPKLQNDTRLRVREIKNLDVDLKIIPFGLSFDMDLFYNEIYQITHNDPNDDNTEDTIIKSVIEVEDILEFVECPPKKRSTSRVLWSLGGDVQLGVAAYRFVKSTDPIPRKVKIERSKNAIVTSRVQAFNAETGEEVSSAQTSKAMNVGGETVTFRKEELKTLVEISHPGLILLGFKPMYTIKTWFHSKSPVFLYPEERLVKGSRTLFAALHEKCLAKKLVAICYFTMRRSGKPTLVALVPLAEKVEDKNTQYVPPGFVARFLPYADNIRDLKDQAVKCPHPDPELVSVAEQIVKKLKFKYQPKSFDNPRLQKLWAGIEALALGYDEPKETEDLTLPNNEVMDKRIDSLSDDFMSMAFPQGYNYNAVKKTSKDTDPSKPSAPKKAKIDLESMDMEEIAKKGFVEKLTADKLKQYLMTNGYKVSKMRKAELVEAVYSHLEVDQP</sequence>
<comment type="subcellular location">
    <subcellularLocation>
        <location evidence="1">Nucleus</location>
    </subcellularLocation>
</comment>
<dbReference type="Pfam" id="PF03731">
    <property type="entry name" value="Ku_N"/>
    <property type="match status" value="1"/>
</dbReference>
<keyword evidence="10" id="KW-0233">DNA recombination</keyword>
<gene>
    <name evidence="16 17 18" type="primary">LOC113206540</name>
</gene>
<evidence type="ECO:0000256" key="10">
    <source>
        <dbReference type="ARBA" id="ARBA00023172"/>
    </source>
</evidence>
<dbReference type="InterPro" id="IPR036465">
    <property type="entry name" value="vWFA_dom_sf"/>
</dbReference>
<dbReference type="SUPFAM" id="SSF53300">
    <property type="entry name" value="vWA-like"/>
    <property type="match status" value="1"/>
</dbReference>
<proteinExistence type="inferred from homology"/>
<dbReference type="CTD" id="117419"/>
<dbReference type="SMART" id="SM00559">
    <property type="entry name" value="Ku78"/>
    <property type="match status" value="1"/>
</dbReference>
<dbReference type="InterPro" id="IPR002035">
    <property type="entry name" value="VWF_A"/>
</dbReference>
<comment type="similarity">
    <text evidence="2">Belongs to the ku70 family.</text>
</comment>
<name>A0A9C6TU90_FRAOC</name>
<dbReference type="Gene3D" id="2.40.290.10">
    <property type="match status" value="1"/>
</dbReference>
<keyword evidence="9" id="KW-0238">DNA-binding</keyword>
<evidence type="ECO:0000256" key="9">
    <source>
        <dbReference type="ARBA" id="ARBA00023125"/>
    </source>
</evidence>
<evidence type="ECO:0000256" key="12">
    <source>
        <dbReference type="ARBA" id="ARBA00023242"/>
    </source>
</evidence>
<keyword evidence="15" id="KW-1185">Reference proteome</keyword>
<evidence type="ECO:0000313" key="15">
    <source>
        <dbReference type="Proteomes" id="UP000504606"/>
    </source>
</evidence>
<dbReference type="Proteomes" id="UP000504606">
    <property type="component" value="Unplaced"/>
</dbReference>
<dbReference type="Gene3D" id="1.10.1600.10">
    <property type="match status" value="1"/>
</dbReference>
<dbReference type="Gene3D" id="3.40.50.410">
    <property type="entry name" value="von Willebrand factor, type A domain"/>
    <property type="match status" value="1"/>
</dbReference>
<dbReference type="PIRSF" id="PIRSF003033">
    <property type="entry name" value="Ku70"/>
    <property type="match status" value="1"/>
</dbReference>
<dbReference type="SUPFAM" id="SSF100939">
    <property type="entry name" value="SPOC domain-like"/>
    <property type="match status" value="1"/>
</dbReference>
<dbReference type="InterPro" id="IPR027388">
    <property type="entry name" value="Ku70_bridge/pillars_dom_sf"/>
</dbReference>
<evidence type="ECO:0000313" key="16">
    <source>
        <dbReference type="RefSeq" id="XP_052120381.1"/>
    </source>
</evidence>
<dbReference type="RefSeq" id="XP_052120382.1">
    <property type="nucleotide sequence ID" value="XM_052264422.1"/>
</dbReference>
<evidence type="ECO:0000256" key="1">
    <source>
        <dbReference type="ARBA" id="ARBA00004123"/>
    </source>
</evidence>
<comment type="subunit">
    <text evidence="13">Heterodimer of a 70 kDa and a 80 kDa subunit.</text>
</comment>
<dbReference type="GO" id="GO:0006303">
    <property type="term" value="P:double-strand break repair via nonhomologous end joining"/>
    <property type="evidence" value="ECO:0007669"/>
    <property type="project" value="InterPro"/>
</dbReference>
<dbReference type="PANTHER" id="PTHR12604:SF2">
    <property type="entry name" value="X-RAY REPAIR CROSS-COMPLEMENTING PROTEIN 6"/>
    <property type="match status" value="1"/>
</dbReference>
<evidence type="ECO:0000313" key="18">
    <source>
        <dbReference type="RefSeq" id="XP_052120383.1"/>
    </source>
</evidence>
<dbReference type="FunFam" id="2.40.290.10:FF:000001">
    <property type="entry name" value="X-ray repair cross complementing 6"/>
    <property type="match status" value="1"/>
</dbReference>
<evidence type="ECO:0000256" key="5">
    <source>
        <dbReference type="ARBA" id="ARBA00022763"/>
    </source>
</evidence>
<dbReference type="AlphaFoldDB" id="A0A9C6TU90"/>
<keyword evidence="6" id="KW-0378">Hydrolase</keyword>
<dbReference type="GO" id="GO:0043564">
    <property type="term" value="C:Ku70:Ku80 complex"/>
    <property type="evidence" value="ECO:0007669"/>
    <property type="project" value="InterPro"/>
</dbReference>
<dbReference type="InterPro" id="IPR047087">
    <property type="entry name" value="KU70_core_dom"/>
</dbReference>
<dbReference type="GO" id="GO:0000723">
    <property type="term" value="P:telomere maintenance"/>
    <property type="evidence" value="ECO:0007669"/>
    <property type="project" value="InterPro"/>
</dbReference>
<accession>A0A9C6TU90</accession>
<dbReference type="Gene3D" id="4.10.970.10">
    <property type="entry name" value="Ku70, bridge and pillars"/>
    <property type="match status" value="1"/>
</dbReference>
<evidence type="ECO:0000256" key="8">
    <source>
        <dbReference type="ARBA" id="ARBA00022840"/>
    </source>
</evidence>
<dbReference type="GO" id="GO:0003690">
    <property type="term" value="F:double-stranded DNA binding"/>
    <property type="evidence" value="ECO:0007669"/>
    <property type="project" value="TreeGrafter"/>
</dbReference>
<dbReference type="InterPro" id="IPR005161">
    <property type="entry name" value="Ku_N"/>
</dbReference>
<dbReference type="Pfam" id="PF03730">
    <property type="entry name" value="Ku_C"/>
    <property type="match status" value="1"/>
</dbReference>
<dbReference type="RefSeq" id="XP_052120381.1">
    <property type="nucleotide sequence ID" value="XM_052264421.1"/>
</dbReference>
<evidence type="ECO:0000256" key="13">
    <source>
        <dbReference type="ARBA" id="ARBA00065167"/>
    </source>
</evidence>
<dbReference type="GO" id="GO:0003684">
    <property type="term" value="F:damaged DNA binding"/>
    <property type="evidence" value="ECO:0007669"/>
    <property type="project" value="InterPro"/>
</dbReference>
<dbReference type="GO" id="GO:0042162">
    <property type="term" value="F:telomeric DNA binding"/>
    <property type="evidence" value="ECO:0007669"/>
    <property type="project" value="InterPro"/>
</dbReference>
<dbReference type="GO" id="GO:0003678">
    <property type="term" value="F:DNA helicase activity"/>
    <property type="evidence" value="ECO:0007669"/>
    <property type="project" value="InterPro"/>
</dbReference>
<evidence type="ECO:0000259" key="14">
    <source>
        <dbReference type="PROSITE" id="PS50234"/>
    </source>
</evidence>
<keyword evidence="12" id="KW-0539">Nucleus</keyword>
<evidence type="ECO:0000256" key="2">
    <source>
        <dbReference type="ARBA" id="ARBA00005240"/>
    </source>
</evidence>
<dbReference type="InterPro" id="IPR006165">
    <property type="entry name" value="Ku70"/>
</dbReference>
<evidence type="ECO:0000256" key="4">
    <source>
        <dbReference type="ARBA" id="ARBA00022741"/>
    </source>
</evidence>
<evidence type="ECO:0000256" key="3">
    <source>
        <dbReference type="ARBA" id="ARBA00014630"/>
    </source>
</evidence>
<feature type="domain" description="VWFA" evidence="14">
    <location>
        <begin position="31"/>
        <end position="241"/>
    </location>
</feature>
<dbReference type="InterPro" id="IPR016194">
    <property type="entry name" value="SPOC-like_C_dom_sf"/>
</dbReference>
<dbReference type="GO" id="GO:0016787">
    <property type="term" value="F:hydrolase activity"/>
    <property type="evidence" value="ECO:0007669"/>
    <property type="project" value="UniProtKB-KW"/>
</dbReference>
<dbReference type="PROSITE" id="PS50234">
    <property type="entry name" value="VWFA"/>
    <property type="match status" value="1"/>
</dbReference>
<dbReference type="CDD" id="cd00788">
    <property type="entry name" value="KU70"/>
    <property type="match status" value="1"/>
</dbReference>
<keyword evidence="8" id="KW-0067">ATP-binding</keyword>
<keyword evidence="11" id="KW-0234">DNA repair</keyword>
<organism evidence="15 16">
    <name type="scientific">Frankliniella occidentalis</name>
    <name type="common">Western flower thrips</name>
    <name type="synonym">Euthrips occidentalis</name>
    <dbReference type="NCBI Taxonomy" id="133901"/>
    <lineage>
        <taxon>Eukaryota</taxon>
        <taxon>Metazoa</taxon>
        <taxon>Ecdysozoa</taxon>
        <taxon>Arthropoda</taxon>
        <taxon>Hexapoda</taxon>
        <taxon>Insecta</taxon>
        <taxon>Pterygota</taxon>
        <taxon>Neoptera</taxon>
        <taxon>Paraneoptera</taxon>
        <taxon>Thysanoptera</taxon>
        <taxon>Terebrantia</taxon>
        <taxon>Thripoidea</taxon>
        <taxon>Thripidae</taxon>
        <taxon>Frankliniella</taxon>
    </lineage>
</organism>
<protein>
    <recommendedName>
        <fullName evidence="3">ATP-dependent DNA helicase 2 subunit 1</fullName>
    </recommendedName>
</protein>
<evidence type="ECO:0000256" key="7">
    <source>
        <dbReference type="ARBA" id="ARBA00022806"/>
    </source>
</evidence>
<keyword evidence="7" id="KW-0347">Helicase</keyword>
<dbReference type="GO" id="GO:0006310">
    <property type="term" value="P:DNA recombination"/>
    <property type="evidence" value="ECO:0007669"/>
    <property type="project" value="UniProtKB-KW"/>
</dbReference>
<dbReference type="InterPro" id="IPR006164">
    <property type="entry name" value="DNA_bd_Ku70/Ku80"/>
</dbReference>
<evidence type="ECO:0000313" key="17">
    <source>
        <dbReference type="RefSeq" id="XP_052120382.1"/>
    </source>
</evidence>
<dbReference type="GO" id="GO:0005524">
    <property type="term" value="F:ATP binding"/>
    <property type="evidence" value="ECO:0007669"/>
    <property type="project" value="UniProtKB-KW"/>
</dbReference>
<dbReference type="GeneID" id="113206540"/>
<keyword evidence="4" id="KW-0547">Nucleotide-binding</keyword>
<evidence type="ECO:0000256" key="11">
    <source>
        <dbReference type="ARBA" id="ARBA00023204"/>
    </source>
</evidence>
<keyword evidence="5" id="KW-0227">DNA damage</keyword>
<dbReference type="Pfam" id="PF02735">
    <property type="entry name" value="Ku"/>
    <property type="match status" value="1"/>
</dbReference>
<dbReference type="RefSeq" id="XP_052120383.1">
    <property type="nucleotide sequence ID" value="XM_052264423.1"/>
</dbReference>
<reference evidence="16 17" key="1">
    <citation type="submission" date="2025-04" db="UniProtKB">
        <authorList>
            <consortium name="RefSeq"/>
        </authorList>
    </citation>
    <scope>IDENTIFICATION</scope>
    <source>
        <tissue evidence="16 17">Whole organism</tissue>
    </source>
</reference>
<dbReference type="PANTHER" id="PTHR12604">
    <property type="entry name" value="KU AUTOANTIGEN DNA HELICASE"/>
    <property type="match status" value="1"/>
</dbReference>
<evidence type="ECO:0000256" key="6">
    <source>
        <dbReference type="ARBA" id="ARBA00022801"/>
    </source>
</evidence>
<dbReference type="NCBIfam" id="TIGR00578">
    <property type="entry name" value="ku70"/>
    <property type="match status" value="1"/>
</dbReference>